<dbReference type="PANTHER" id="PTHR43369">
    <property type="entry name" value="PHOSPHORIBOSYLGLYCINAMIDE FORMYLTRANSFERASE"/>
    <property type="match status" value="1"/>
</dbReference>
<feature type="binding site" evidence="6">
    <location>
        <position position="70"/>
    </location>
    <ligand>
        <name>(6R)-10-formyltetrahydrofolate</name>
        <dbReference type="ChEBI" id="CHEBI:195366"/>
    </ligand>
</feature>
<evidence type="ECO:0000313" key="9">
    <source>
        <dbReference type="Proteomes" id="UP000614200"/>
    </source>
</evidence>
<dbReference type="GO" id="GO:0004644">
    <property type="term" value="F:phosphoribosylglycinamide formyltransferase activity"/>
    <property type="evidence" value="ECO:0007669"/>
    <property type="project" value="UniProtKB-EC"/>
</dbReference>
<proteinExistence type="inferred from homology"/>
<keyword evidence="2 6" id="KW-0808">Transferase</keyword>
<dbReference type="InterPro" id="IPR001555">
    <property type="entry name" value="GART_AS"/>
</dbReference>
<dbReference type="Gene3D" id="3.40.50.170">
    <property type="entry name" value="Formyl transferase, N-terminal domain"/>
    <property type="match status" value="1"/>
</dbReference>
<feature type="binding site" evidence="6">
    <location>
        <position position="109"/>
    </location>
    <ligand>
        <name>(6R)-10-formyltetrahydrofolate</name>
        <dbReference type="ChEBI" id="CHEBI:195366"/>
    </ligand>
</feature>
<dbReference type="PROSITE" id="PS00373">
    <property type="entry name" value="GART"/>
    <property type="match status" value="1"/>
</dbReference>
<dbReference type="RefSeq" id="WP_194702850.1">
    <property type="nucleotide sequence ID" value="NZ_JADKNH010000010.1"/>
</dbReference>
<feature type="binding site" evidence="6">
    <location>
        <begin position="14"/>
        <end position="16"/>
    </location>
    <ligand>
        <name>N(1)-(5-phospho-beta-D-ribosyl)glycinamide</name>
        <dbReference type="ChEBI" id="CHEBI:143788"/>
    </ligand>
</feature>
<dbReference type="InterPro" id="IPR036477">
    <property type="entry name" value="Formyl_transf_N_sf"/>
</dbReference>
<feature type="domain" description="Formyl transferase N-terminal" evidence="7">
    <location>
        <begin position="5"/>
        <end position="188"/>
    </location>
</feature>
<evidence type="ECO:0000256" key="3">
    <source>
        <dbReference type="ARBA" id="ARBA00022755"/>
    </source>
</evidence>
<name>A0ABR9ZXC5_9FIRM</name>
<feature type="site" description="Raises pKa of active site His" evidence="6">
    <location>
        <position position="152"/>
    </location>
</feature>
<comment type="catalytic activity">
    <reaction evidence="5 6">
        <text>N(1)-(5-phospho-beta-D-ribosyl)glycinamide + (6R)-10-formyltetrahydrofolate = N(2)-formyl-N(1)-(5-phospho-beta-D-ribosyl)glycinamide + (6S)-5,6,7,8-tetrahydrofolate + H(+)</text>
        <dbReference type="Rhea" id="RHEA:15053"/>
        <dbReference type="ChEBI" id="CHEBI:15378"/>
        <dbReference type="ChEBI" id="CHEBI:57453"/>
        <dbReference type="ChEBI" id="CHEBI:143788"/>
        <dbReference type="ChEBI" id="CHEBI:147286"/>
        <dbReference type="ChEBI" id="CHEBI:195366"/>
        <dbReference type="EC" id="2.1.2.2"/>
    </reaction>
</comment>
<dbReference type="InterPro" id="IPR002376">
    <property type="entry name" value="Formyl_transf_N"/>
</dbReference>
<evidence type="ECO:0000256" key="5">
    <source>
        <dbReference type="ARBA" id="ARBA00047664"/>
    </source>
</evidence>
<evidence type="ECO:0000256" key="4">
    <source>
        <dbReference type="ARBA" id="ARBA00038440"/>
    </source>
</evidence>
<dbReference type="HAMAP" id="MF_01930">
    <property type="entry name" value="PurN"/>
    <property type="match status" value="1"/>
</dbReference>
<dbReference type="CDD" id="cd08645">
    <property type="entry name" value="FMT_core_GART"/>
    <property type="match status" value="1"/>
</dbReference>
<organism evidence="8 9">
    <name type="scientific">Fusibacter ferrireducens</name>
    <dbReference type="NCBI Taxonomy" id="2785058"/>
    <lineage>
        <taxon>Bacteria</taxon>
        <taxon>Bacillati</taxon>
        <taxon>Bacillota</taxon>
        <taxon>Clostridia</taxon>
        <taxon>Eubacteriales</taxon>
        <taxon>Eubacteriales Family XII. Incertae Sedis</taxon>
        <taxon>Fusibacter</taxon>
    </lineage>
</organism>
<evidence type="ECO:0000259" key="7">
    <source>
        <dbReference type="Pfam" id="PF00551"/>
    </source>
</evidence>
<dbReference type="Proteomes" id="UP000614200">
    <property type="component" value="Unassembled WGS sequence"/>
</dbReference>
<evidence type="ECO:0000256" key="1">
    <source>
        <dbReference type="ARBA" id="ARBA00005054"/>
    </source>
</evidence>
<dbReference type="Pfam" id="PF00551">
    <property type="entry name" value="Formyl_trans_N"/>
    <property type="match status" value="1"/>
</dbReference>
<comment type="pathway">
    <text evidence="1 6">Purine metabolism; IMP biosynthesis via de novo pathway; N(2)-formyl-N(1)-(5-phospho-D-ribosyl)glycinamide from N(1)-(5-phospho-D-ribosyl)glycinamide (10-formyl THF route): step 1/1.</text>
</comment>
<dbReference type="EC" id="2.1.2.2" evidence="6"/>
<keyword evidence="3 6" id="KW-0658">Purine biosynthesis</keyword>
<dbReference type="InterPro" id="IPR004607">
    <property type="entry name" value="GART"/>
</dbReference>
<evidence type="ECO:0000256" key="6">
    <source>
        <dbReference type="HAMAP-Rule" id="MF_01930"/>
    </source>
</evidence>
<gene>
    <name evidence="6" type="primary">purN</name>
    <name evidence="8" type="ORF">ISU02_15955</name>
</gene>
<feature type="active site" description="Proton donor" evidence="6">
    <location>
        <position position="111"/>
    </location>
</feature>
<comment type="caution">
    <text evidence="6">Lacks conserved residue(s) required for the propagation of feature annotation.</text>
</comment>
<protein>
    <recommendedName>
        <fullName evidence="6">Phosphoribosylglycinamide formyltransferase</fullName>
        <ecNumber evidence="6">2.1.2.2</ecNumber>
    </recommendedName>
    <alternativeName>
        <fullName evidence="6">5'-phosphoribosylglycinamide transformylase</fullName>
    </alternativeName>
    <alternativeName>
        <fullName evidence="6">GAR transformylase</fullName>
        <shortName evidence="6">GART</shortName>
    </alternativeName>
</protein>
<evidence type="ECO:0000313" key="8">
    <source>
        <dbReference type="EMBL" id="MBF4694606.1"/>
    </source>
</evidence>
<comment type="similarity">
    <text evidence="4 6">Belongs to the GART family.</text>
</comment>
<keyword evidence="9" id="KW-1185">Reference proteome</keyword>
<accession>A0ABR9ZXC5</accession>
<sequence length="201" mass="22088">MSRLKLAVLISGGGSNLQAIIDAIESHELDAEIKVVISNRKNAFGLERAQKHNIKTAYIGIGNYKDISARHEALLNLLVNEAVDLVVLAGYLSILSPKIIKQFEKRIINIHPSLIPKYCGEGFYGEHVHEAVILNQEKESGATTHFVDEGVDTGEIIRQERVSVMADDTAKTLAARVLEVEHRLMVGTIKAIQMGQVKIGL</sequence>
<dbReference type="PANTHER" id="PTHR43369:SF2">
    <property type="entry name" value="PHOSPHORIBOSYLGLYCINAMIDE FORMYLTRANSFERASE"/>
    <property type="match status" value="1"/>
</dbReference>
<dbReference type="NCBIfam" id="TIGR00639">
    <property type="entry name" value="PurN"/>
    <property type="match status" value="1"/>
</dbReference>
<dbReference type="EMBL" id="JADKNH010000010">
    <property type="protein sequence ID" value="MBF4694606.1"/>
    <property type="molecule type" value="Genomic_DNA"/>
</dbReference>
<comment type="function">
    <text evidence="6">Catalyzes the transfer of a formyl group from 10-formyltetrahydrofolate to 5-phospho-ribosyl-glycinamide (GAR), producing 5-phospho-ribosyl-N-formylglycinamide (FGAR) and tetrahydrofolate.</text>
</comment>
<dbReference type="SUPFAM" id="SSF53328">
    <property type="entry name" value="Formyltransferase"/>
    <property type="match status" value="1"/>
</dbReference>
<reference evidence="8 9" key="1">
    <citation type="submission" date="2020-11" db="EMBL/GenBank/DDBJ databases">
        <title>Fusibacter basophilias sp. nov.</title>
        <authorList>
            <person name="Qiu D."/>
        </authorList>
    </citation>
    <scope>NUCLEOTIDE SEQUENCE [LARGE SCALE GENOMIC DNA]</scope>
    <source>
        <strain evidence="8 9">Q10-2</strain>
    </source>
</reference>
<evidence type="ECO:0000256" key="2">
    <source>
        <dbReference type="ARBA" id="ARBA00022679"/>
    </source>
</evidence>
<comment type="caution">
    <text evidence="8">The sequence shown here is derived from an EMBL/GenBank/DDBJ whole genome shotgun (WGS) entry which is preliminary data.</text>
</comment>